<evidence type="ECO:0000313" key="3">
    <source>
        <dbReference type="Proteomes" id="UP000485058"/>
    </source>
</evidence>
<dbReference type="AlphaFoldDB" id="A0A699ZWI2"/>
<feature type="region of interest" description="Disordered" evidence="1">
    <location>
        <begin position="1"/>
        <end position="34"/>
    </location>
</feature>
<gene>
    <name evidence="2" type="ORF">HaLaN_20582</name>
</gene>
<evidence type="ECO:0000313" key="2">
    <source>
        <dbReference type="EMBL" id="GFH23034.1"/>
    </source>
</evidence>
<reference evidence="2 3" key="1">
    <citation type="submission" date="2020-02" db="EMBL/GenBank/DDBJ databases">
        <title>Draft genome sequence of Haematococcus lacustris strain NIES-144.</title>
        <authorList>
            <person name="Morimoto D."/>
            <person name="Nakagawa S."/>
            <person name="Yoshida T."/>
            <person name="Sawayama S."/>
        </authorList>
    </citation>
    <scope>NUCLEOTIDE SEQUENCE [LARGE SCALE GENOMIC DNA]</scope>
    <source>
        <strain evidence="2 3">NIES-144</strain>
    </source>
</reference>
<comment type="caution">
    <text evidence="2">The sequence shown here is derived from an EMBL/GenBank/DDBJ whole genome shotgun (WGS) entry which is preliminary data.</text>
</comment>
<keyword evidence="3" id="KW-1185">Reference proteome</keyword>
<dbReference type="Proteomes" id="UP000485058">
    <property type="component" value="Unassembled WGS sequence"/>
</dbReference>
<organism evidence="2 3">
    <name type="scientific">Haematococcus lacustris</name>
    <name type="common">Green alga</name>
    <name type="synonym">Haematococcus pluvialis</name>
    <dbReference type="NCBI Taxonomy" id="44745"/>
    <lineage>
        <taxon>Eukaryota</taxon>
        <taxon>Viridiplantae</taxon>
        <taxon>Chlorophyta</taxon>
        <taxon>core chlorophytes</taxon>
        <taxon>Chlorophyceae</taxon>
        <taxon>CS clade</taxon>
        <taxon>Chlamydomonadales</taxon>
        <taxon>Haematococcaceae</taxon>
        <taxon>Haematococcus</taxon>
    </lineage>
</organism>
<name>A0A699ZWI2_HAELA</name>
<evidence type="ECO:0000256" key="1">
    <source>
        <dbReference type="SAM" id="MobiDB-lite"/>
    </source>
</evidence>
<dbReference type="EMBL" id="BLLF01002178">
    <property type="protein sequence ID" value="GFH23034.1"/>
    <property type="molecule type" value="Genomic_DNA"/>
</dbReference>
<protein>
    <submittedName>
        <fullName evidence="2">Uncharacterized protein</fullName>
    </submittedName>
</protein>
<proteinExistence type="predicted"/>
<sequence>MVQMLNRLGTASKAAKDAGSQQQARRGLPKFDHQ</sequence>
<accession>A0A699ZWI2</accession>